<dbReference type="EMBL" id="JAANHJ010000001">
    <property type="protein sequence ID" value="MCG6225132.1"/>
    <property type="molecule type" value="Genomic_DNA"/>
</dbReference>
<dbReference type="PANTHER" id="PTHR30181:SF2">
    <property type="entry name" value="PTS SYSTEM MANNITOL-SPECIFIC EIICBA COMPONENT"/>
    <property type="match status" value="1"/>
</dbReference>
<dbReference type="EMBL" id="QXWP01000008">
    <property type="protein sequence ID" value="NBH31530.1"/>
    <property type="molecule type" value="Genomic_DNA"/>
</dbReference>
<reference evidence="21 24" key="2">
    <citation type="submission" date="2018-08" db="EMBL/GenBank/DDBJ databases">
        <title>Murine metabolic-syndrome-specific gut microbial biobank.</title>
        <authorList>
            <person name="Liu C."/>
        </authorList>
    </citation>
    <scope>NUCLEOTIDE SEQUENCE [LARGE SCALE GENOMIC DNA]</scope>
    <source>
        <strain evidence="21 24">1XD21-27</strain>
    </source>
</reference>
<dbReference type="GeneID" id="58059527"/>
<dbReference type="InterPro" id="IPR003501">
    <property type="entry name" value="PTS_EIIB_2/3"/>
</dbReference>
<evidence type="ECO:0000313" key="20">
    <source>
        <dbReference type="EMBL" id="MCG6225132.1"/>
    </source>
</evidence>
<dbReference type="InterPro" id="IPR029503">
    <property type="entry name" value="PTS_EIIB_mannitol"/>
</dbReference>
<evidence type="ECO:0000256" key="9">
    <source>
        <dbReference type="ARBA" id="ARBA00022597"/>
    </source>
</evidence>
<dbReference type="PROSITE" id="PS51099">
    <property type="entry name" value="PTS_EIIB_TYPE_2"/>
    <property type="match status" value="1"/>
</dbReference>
<evidence type="ECO:0000256" key="1">
    <source>
        <dbReference type="ARBA" id="ARBA00001655"/>
    </source>
</evidence>
<dbReference type="SUPFAM" id="SSF52794">
    <property type="entry name" value="PTS system IIB component-like"/>
    <property type="match status" value="1"/>
</dbReference>
<evidence type="ECO:0000256" key="10">
    <source>
        <dbReference type="ARBA" id="ARBA00022679"/>
    </source>
</evidence>
<evidence type="ECO:0000256" key="8">
    <source>
        <dbReference type="ARBA" id="ARBA00022553"/>
    </source>
</evidence>
<evidence type="ECO:0000313" key="24">
    <source>
        <dbReference type="Proteomes" id="UP000481807"/>
    </source>
</evidence>
<evidence type="ECO:0000256" key="3">
    <source>
        <dbReference type="ARBA" id="ARBA00004651"/>
    </source>
</evidence>
<keyword evidence="13 17" id="KW-1133">Transmembrane helix</keyword>
<dbReference type="Pfam" id="PF02378">
    <property type="entry name" value="PTS_EIIC"/>
    <property type="match status" value="1"/>
</dbReference>
<dbReference type="PANTHER" id="PTHR30181">
    <property type="entry name" value="MANNITOL PERMEASE IIC COMPONENT"/>
    <property type="match status" value="1"/>
</dbReference>
<sequence>MAQTQEKKGFGRKVQAFGSFLSSMIMPNIGAFIAWGFIAAIFIDNGWLPNKDLAQLADPMIKFLIPLLIAFSGGRLIHGLRGGIIAATSTMGVIVALPDTPMLLGAMIMGPLVGWLMKKTDEIVQPRTPQGFEMLFNNFSAGILGFIMTILSFEILAPIMKFIMHILSVAVEALVHAHLLPIVSIIVEPAKIVFLNNAINHGVFTPLGADQAATAGQSILYAIESNPGPGFGVLLAYMIFGKGTAKATSYGAGIIHFLGGIHEIYFPYVLMRPMLFISVILGGMTGVATYQATGFGFKSPASPGSFIVYCINAPRGEFLHMLLGVVLATLVSFAVSAIILKFTKEPKQDLEAATAQMEATKGKKSSVSSKLSSKENNQQASTTGATAGATSTEESNNSEDDADQLLDNYNTEDVDAHDYSNVNHVIFACDAGMGSSAMGASMLRNKFKKAGISDVNVTNTAINQLPNDAQLVITQKTLTDRAIKQVPNAIHISVDNFLNSPRYEELLNNLKKEEQ</sequence>
<dbReference type="InterPro" id="IPR004718">
    <property type="entry name" value="PTS_IIC_mtl"/>
</dbReference>
<dbReference type="PROSITE" id="PS51104">
    <property type="entry name" value="PTS_EIIC_TYPE_2"/>
    <property type="match status" value="1"/>
</dbReference>
<dbReference type="GO" id="GO:0090563">
    <property type="term" value="F:protein-phosphocysteine-sugar phosphotransferase activity"/>
    <property type="evidence" value="ECO:0007669"/>
    <property type="project" value="TreeGrafter"/>
</dbReference>
<name>A0A364UNC9_STAWA</name>
<evidence type="ECO:0000313" key="23">
    <source>
        <dbReference type="Proteomes" id="UP000261016"/>
    </source>
</evidence>
<protein>
    <recommendedName>
        <fullName evidence="5">PTS system mannitol-specific EIICB component</fullName>
        <ecNumber evidence="4">2.7.1.197</ecNumber>
    </recommendedName>
    <alternativeName>
        <fullName evidence="15">EIICB-Mtl</fullName>
    </alternativeName>
</protein>
<evidence type="ECO:0000256" key="12">
    <source>
        <dbReference type="ARBA" id="ARBA00022692"/>
    </source>
</evidence>
<dbReference type="GO" id="GO:0005886">
    <property type="term" value="C:plasma membrane"/>
    <property type="evidence" value="ECO:0007669"/>
    <property type="project" value="UniProtKB-SubCell"/>
</dbReference>
<evidence type="ECO:0000256" key="17">
    <source>
        <dbReference type="SAM" id="Phobius"/>
    </source>
</evidence>
<evidence type="ECO:0000256" key="14">
    <source>
        <dbReference type="ARBA" id="ARBA00023136"/>
    </source>
</evidence>
<evidence type="ECO:0000256" key="15">
    <source>
        <dbReference type="ARBA" id="ARBA00033349"/>
    </source>
</evidence>
<comment type="function">
    <text evidence="2">The phosphoenolpyruvate-dependent sugar phosphotransferase system (sugar PTS), a major carbohydrate active transport system, catalyzes the phosphorylation of incoming sugar substrates concomitantly with their translocation across the cell membrane. The enzyme II CmtAB PTS system is involved in D-mannitol transport.</text>
</comment>
<evidence type="ECO:0000256" key="2">
    <source>
        <dbReference type="ARBA" id="ARBA00002434"/>
    </source>
</evidence>
<reference evidence="22 23" key="1">
    <citation type="submission" date="2018-08" db="EMBL/GenBank/DDBJ databases">
        <title>A genome reference for cultivated species of the human gut microbiota.</title>
        <authorList>
            <person name="Zou Y."/>
            <person name="Xue W."/>
            <person name="Luo G."/>
        </authorList>
    </citation>
    <scope>NUCLEOTIDE SEQUENCE [LARGE SCALE GENOMIC DNA]</scope>
    <source>
        <strain evidence="22 23">OM08-17AT</strain>
    </source>
</reference>
<keyword evidence="7" id="KW-1003">Cell membrane</keyword>
<evidence type="ECO:0000256" key="5">
    <source>
        <dbReference type="ARBA" id="ARBA00021825"/>
    </source>
</evidence>
<dbReference type="Pfam" id="PF02302">
    <property type="entry name" value="PTS_IIB"/>
    <property type="match status" value="1"/>
</dbReference>
<gene>
    <name evidence="21" type="ORF">D3Z30_11140</name>
    <name evidence="22" type="ORF">DXC19_10940</name>
    <name evidence="20" type="ORF">G8J23_03765</name>
</gene>
<dbReference type="Proteomes" id="UP000481807">
    <property type="component" value="Unassembled WGS sequence"/>
</dbReference>
<feature type="transmembrane region" description="Helical" evidence="17">
    <location>
        <begin position="318"/>
        <end position="340"/>
    </location>
</feature>
<dbReference type="InterPro" id="IPR013014">
    <property type="entry name" value="PTS_EIIC_2"/>
</dbReference>
<keyword evidence="25" id="KW-1185">Reference proteome</keyword>
<evidence type="ECO:0000259" key="19">
    <source>
        <dbReference type="PROSITE" id="PS51104"/>
    </source>
</evidence>
<evidence type="ECO:0000256" key="16">
    <source>
        <dbReference type="SAM" id="MobiDB-lite"/>
    </source>
</evidence>
<comment type="caution">
    <text evidence="22">The sequence shown here is derived from an EMBL/GenBank/DDBJ whole genome shotgun (WGS) entry which is preliminary data.</text>
</comment>
<reference evidence="20 25" key="3">
    <citation type="submission" date="2020-03" db="EMBL/GenBank/DDBJ databases">
        <title>Comparative genetics of Staphylococcus warneri persistents from caprine mastitis.</title>
        <authorList>
            <person name="Franca C.A."/>
            <person name="Rosa D.S."/>
            <person name="Silva A."/>
            <person name="Rodrigues D.L.N."/>
            <person name="Santos R.G."/>
            <person name="Castillo R.E.H."/>
            <person name="Moreira M.A.S."/>
            <person name="Lima M.C."/>
            <person name="Gouveia G.V."/>
            <person name="Gouveia J.J.S."/>
            <person name="Souza R.F.S."/>
            <person name="Bertram B."/>
            <person name="Azevedo V."/>
            <person name="Costa M."/>
        </authorList>
    </citation>
    <scope>NUCLEOTIDE SEQUENCE [LARGE SCALE GENOMIC DNA]</scope>
    <source>
        <strain evidence="20 25">Cap 9.2</strain>
    </source>
</reference>
<dbReference type="InterPro" id="IPR013011">
    <property type="entry name" value="PTS_EIIB_2"/>
</dbReference>
<evidence type="ECO:0000256" key="11">
    <source>
        <dbReference type="ARBA" id="ARBA00022683"/>
    </source>
</evidence>
<evidence type="ECO:0000259" key="18">
    <source>
        <dbReference type="PROSITE" id="PS51099"/>
    </source>
</evidence>
<feature type="transmembrane region" description="Helical" evidence="17">
    <location>
        <begin position="63"/>
        <end position="80"/>
    </location>
</feature>
<dbReference type="EC" id="2.7.1.197" evidence="4"/>
<feature type="transmembrane region" description="Helical" evidence="17">
    <location>
        <begin position="136"/>
        <end position="157"/>
    </location>
</feature>
<keyword evidence="6" id="KW-0813">Transport</keyword>
<keyword evidence="11" id="KW-0598">Phosphotransferase system</keyword>
<dbReference type="FunFam" id="3.40.50.2300:FF:000047">
    <property type="entry name" value="PTS system mannitol-specific transporter subunit IICBA"/>
    <property type="match status" value="1"/>
</dbReference>
<evidence type="ECO:0000256" key="6">
    <source>
        <dbReference type="ARBA" id="ARBA00022448"/>
    </source>
</evidence>
<dbReference type="GO" id="GO:0009401">
    <property type="term" value="P:phosphoenolpyruvate-dependent sugar phosphotransferase system"/>
    <property type="evidence" value="ECO:0007669"/>
    <property type="project" value="UniProtKB-KW"/>
</dbReference>
<keyword evidence="9" id="KW-0762">Sugar transport</keyword>
<proteinExistence type="predicted"/>
<feature type="region of interest" description="Disordered" evidence="16">
    <location>
        <begin position="354"/>
        <end position="403"/>
    </location>
</feature>
<dbReference type="CDD" id="cd05567">
    <property type="entry name" value="PTS_IIB_mannitol"/>
    <property type="match status" value="1"/>
</dbReference>
<dbReference type="GO" id="GO:0022872">
    <property type="term" value="F:protein-N(PI)-phosphohistidine-mannitol phosphotransferase system transmembrane transporter activity"/>
    <property type="evidence" value="ECO:0007669"/>
    <property type="project" value="InterPro"/>
</dbReference>
<feature type="domain" description="PTS EIIC type-2" evidence="19">
    <location>
        <begin position="17"/>
        <end position="349"/>
    </location>
</feature>
<evidence type="ECO:0000313" key="21">
    <source>
        <dbReference type="EMBL" id="NBH31530.1"/>
    </source>
</evidence>
<evidence type="ECO:0000256" key="4">
    <source>
        <dbReference type="ARBA" id="ARBA00011909"/>
    </source>
</evidence>
<evidence type="ECO:0000256" key="13">
    <source>
        <dbReference type="ARBA" id="ARBA00022989"/>
    </source>
</evidence>
<dbReference type="InterPro" id="IPR003352">
    <property type="entry name" value="PTS_EIIC"/>
</dbReference>
<evidence type="ECO:0000256" key="7">
    <source>
        <dbReference type="ARBA" id="ARBA00022475"/>
    </source>
</evidence>
<feature type="compositionally biased region" description="Low complexity" evidence="16">
    <location>
        <begin position="380"/>
        <end position="392"/>
    </location>
</feature>
<dbReference type="InterPro" id="IPR036095">
    <property type="entry name" value="PTS_EIIB-like_sf"/>
</dbReference>
<comment type="subcellular location">
    <subcellularLocation>
        <location evidence="3">Cell membrane</location>
        <topology evidence="3">Multi-pass membrane protein</topology>
    </subcellularLocation>
</comment>
<feature type="transmembrane region" description="Helical" evidence="17">
    <location>
        <begin position="20"/>
        <end position="43"/>
    </location>
</feature>
<feature type="transmembrane region" description="Helical" evidence="17">
    <location>
        <begin position="274"/>
        <end position="293"/>
    </location>
</feature>
<keyword evidence="12 17" id="KW-0812">Transmembrane</keyword>
<dbReference type="Gene3D" id="3.40.50.2300">
    <property type="match status" value="1"/>
</dbReference>
<evidence type="ECO:0000313" key="25">
    <source>
        <dbReference type="Proteomes" id="UP000814367"/>
    </source>
</evidence>
<dbReference type="NCBIfam" id="TIGR00851">
    <property type="entry name" value="mtlA"/>
    <property type="match status" value="1"/>
</dbReference>
<evidence type="ECO:0000313" key="22">
    <source>
        <dbReference type="EMBL" id="RGM28892.1"/>
    </source>
</evidence>
<keyword evidence="14 17" id="KW-0472">Membrane</keyword>
<dbReference type="RefSeq" id="WP_002467209.1">
    <property type="nucleotide sequence ID" value="NZ_CABMFV010000007.1"/>
</dbReference>
<accession>A0A364UNC9</accession>
<dbReference type="EMBL" id="QSTD01000007">
    <property type="protein sequence ID" value="RGM28892.1"/>
    <property type="molecule type" value="Genomic_DNA"/>
</dbReference>
<feature type="domain" description="PTS EIIB type-2" evidence="18">
    <location>
        <begin position="423"/>
        <end position="515"/>
    </location>
</feature>
<keyword evidence="8" id="KW-0597">Phosphoprotein</keyword>
<comment type="catalytic activity">
    <reaction evidence="1">
        <text>D-mannitol(out) + N(pros)-phospho-L-histidyl-[protein] = D-mannitol 1-phosphate(in) + L-histidyl-[protein]</text>
        <dbReference type="Rhea" id="RHEA:33363"/>
        <dbReference type="Rhea" id="RHEA-COMP:9745"/>
        <dbReference type="Rhea" id="RHEA-COMP:9746"/>
        <dbReference type="ChEBI" id="CHEBI:16899"/>
        <dbReference type="ChEBI" id="CHEBI:29979"/>
        <dbReference type="ChEBI" id="CHEBI:61381"/>
        <dbReference type="ChEBI" id="CHEBI:64837"/>
        <dbReference type="EC" id="2.7.1.197"/>
    </reaction>
</comment>
<keyword evidence="10" id="KW-0808">Transferase</keyword>
<dbReference type="AlphaFoldDB" id="A0A364UNC9"/>
<organism evidence="22 23">
    <name type="scientific">Staphylococcus warneri</name>
    <dbReference type="NCBI Taxonomy" id="1292"/>
    <lineage>
        <taxon>Bacteria</taxon>
        <taxon>Bacillati</taxon>
        <taxon>Bacillota</taxon>
        <taxon>Bacilli</taxon>
        <taxon>Bacillales</taxon>
        <taxon>Staphylococcaceae</taxon>
        <taxon>Staphylococcus</taxon>
    </lineage>
</organism>
<dbReference type="InterPro" id="IPR050893">
    <property type="entry name" value="Sugar_PTS"/>
</dbReference>
<dbReference type="Proteomes" id="UP000814367">
    <property type="component" value="Unassembled WGS sequence"/>
</dbReference>
<dbReference type="Proteomes" id="UP000261016">
    <property type="component" value="Unassembled WGS sequence"/>
</dbReference>
<feature type="transmembrane region" description="Helical" evidence="17">
    <location>
        <begin position="92"/>
        <end position="116"/>
    </location>
</feature>